<dbReference type="AlphaFoldDB" id="T5LSW3"/>
<keyword evidence="2" id="KW-1185">Reference proteome</keyword>
<evidence type="ECO:0000313" key="1">
    <source>
        <dbReference type="EMBL" id="EQM95144.1"/>
    </source>
</evidence>
<sequence>MGQAQAVFLWVPERMEELSATGSGFPFITSRCRNGDATMFQRLFKKRFSIPCFQAGTGYDAFTPISEIPGAGRQKRKCGVFRNRARYRQKVSCLFYGLTTPRFSVGGFMAETGARRRGRHTLCLEGSRFYGSDAVDSMRNIRIWLSVES</sequence>
<evidence type="ECO:0000313" key="2">
    <source>
        <dbReference type="Proteomes" id="UP000003973"/>
    </source>
</evidence>
<dbReference type="EMBL" id="ACDP02000026">
    <property type="protein sequence ID" value="EQM95144.1"/>
    <property type="molecule type" value="Genomic_DNA"/>
</dbReference>
<dbReference type="HOGENOM" id="CLU_1747811_0_0_4"/>
<name>T5LSW3_9BURK</name>
<dbReference type="Proteomes" id="UP000003973">
    <property type="component" value="Unassembled WGS sequence"/>
</dbReference>
<accession>T5LSW3</accession>
<organism evidence="1 2">
    <name type="scientific">Oxalobacter paraformigenes</name>
    <dbReference type="NCBI Taxonomy" id="556268"/>
    <lineage>
        <taxon>Bacteria</taxon>
        <taxon>Pseudomonadati</taxon>
        <taxon>Pseudomonadota</taxon>
        <taxon>Betaproteobacteria</taxon>
        <taxon>Burkholderiales</taxon>
        <taxon>Oxalobacteraceae</taxon>
        <taxon>Oxalobacter</taxon>
    </lineage>
</organism>
<comment type="caution">
    <text evidence="1">The sequence shown here is derived from an EMBL/GenBank/DDBJ whole genome shotgun (WGS) entry which is preliminary data.</text>
</comment>
<proteinExistence type="predicted"/>
<gene>
    <name evidence="1" type="ORF">OFAG_02307</name>
</gene>
<protein>
    <submittedName>
        <fullName evidence="1">Uncharacterized protein</fullName>
    </submittedName>
</protein>
<reference evidence="1" key="1">
    <citation type="submission" date="2011-10" db="EMBL/GenBank/DDBJ databases">
        <title>The Genome Sequence of Oxalobacter formigenes HOxBLS.</title>
        <authorList>
            <consortium name="The Broad Institute Genome Sequencing Platform"/>
            <person name="Earl A."/>
            <person name="Ward D."/>
            <person name="Feldgarden M."/>
            <person name="Gevers D."/>
            <person name="Allison M.J."/>
            <person name="Humphrey S."/>
            <person name="Young S.K."/>
            <person name="Zeng Q."/>
            <person name="Gargeya S."/>
            <person name="Fitzgerald M."/>
            <person name="Haas B."/>
            <person name="Abouelleil A."/>
            <person name="Alvarado L."/>
            <person name="Arachchi H.M."/>
            <person name="Berlin A."/>
            <person name="Brown A."/>
            <person name="Chapman S.B."/>
            <person name="Chen Z."/>
            <person name="Dunbar C."/>
            <person name="Freedman E."/>
            <person name="Gearin G."/>
            <person name="Goldberg J."/>
            <person name="Griggs A."/>
            <person name="Gujja S."/>
            <person name="Heiman D."/>
            <person name="Howarth C."/>
            <person name="Larson L."/>
            <person name="Lui A."/>
            <person name="MacDonald P.J.P."/>
            <person name="Montmayeur A."/>
            <person name="Murphy C."/>
            <person name="Neiman D."/>
            <person name="Pearson M."/>
            <person name="Priest M."/>
            <person name="Roberts A."/>
            <person name="Saif S."/>
            <person name="Shea T."/>
            <person name="Shenoy N."/>
            <person name="Sisk P."/>
            <person name="Stolte C."/>
            <person name="Sykes S."/>
            <person name="Wortman J."/>
            <person name="Nusbaum C."/>
            <person name="Birren B."/>
        </authorList>
    </citation>
    <scope>NUCLEOTIDE SEQUENCE [LARGE SCALE GENOMIC DNA]</scope>
    <source>
        <strain evidence="1">HOxBLS</strain>
    </source>
</reference>